<dbReference type="PROSITE" id="PS51332">
    <property type="entry name" value="B12_BINDING"/>
    <property type="match status" value="1"/>
</dbReference>
<keyword evidence="13 21" id="KW-0479">Metal-binding</keyword>
<evidence type="ECO:0000256" key="16">
    <source>
        <dbReference type="ARBA" id="ARBA00023167"/>
    </source>
</evidence>
<evidence type="ECO:0000256" key="21">
    <source>
        <dbReference type="PIRNR" id="PIRNR000381"/>
    </source>
</evidence>
<evidence type="ECO:0000256" key="6">
    <source>
        <dbReference type="ARBA" id="ARBA00012032"/>
    </source>
</evidence>
<comment type="pathway">
    <text evidence="4 21">Amino-acid biosynthesis; L-methionine biosynthesis via de novo pathway; L-methionine from L-homocysteine (MetH route): step 1/1.</text>
</comment>
<evidence type="ECO:0000256" key="7">
    <source>
        <dbReference type="ARBA" id="ARBA00013998"/>
    </source>
</evidence>
<keyword evidence="12 21" id="KW-0949">S-adenosyl-L-methionine</keyword>
<evidence type="ECO:0000313" key="30">
    <source>
        <dbReference type="EMBL" id="KIZ40905.1"/>
    </source>
</evidence>
<comment type="function">
    <text evidence="18 21">Catalyzes the transfer of a methyl group from methyl-cobalamin to homocysteine, yielding enzyme-bound cob(I)alamin and methionine. Subsequently, remethylates the cofactor using methyltetrahydrofolate.</text>
</comment>
<dbReference type="InterPro" id="IPR003726">
    <property type="entry name" value="HCY_dom"/>
</dbReference>
<dbReference type="SUPFAM" id="SSF82282">
    <property type="entry name" value="Homocysteine S-methyltransferase"/>
    <property type="match status" value="1"/>
</dbReference>
<feature type="binding site" evidence="22 24">
    <location>
        <position position="314"/>
    </location>
    <ligand>
        <name>Zn(2+)</name>
        <dbReference type="ChEBI" id="CHEBI:29105"/>
    </ligand>
</feature>
<dbReference type="InterPro" id="IPR036724">
    <property type="entry name" value="Cobalamin-bd_sf"/>
</dbReference>
<dbReference type="Pfam" id="PF00809">
    <property type="entry name" value="Pterin_bind"/>
    <property type="match status" value="1"/>
</dbReference>
<dbReference type="CDD" id="cd00740">
    <property type="entry name" value="MeTr"/>
    <property type="match status" value="1"/>
</dbReference>
<dbReference type="CDD" id="cd02069">
    <property type="entry name" value="methionine_synthase_B12_BD"/>
    <property type="match status" value="1"/>
</dbReference>
<dbReference type="PROSITE" id="PS50972">
    <property type="entry name" value="PTERIN_BINDING"/>
    <property type="match status" value="1"/>
</dbReference>
<evidence type="ECO:0000256" key="8">
    <source>
        <dbReference type="ARBA" id="ARBA00022603"/>
    </source>
</evidence>
<dbReference type="Gene3D" id="1.10.1240.10">
    <property type="entry name" value="Methionine synthase domain"/>
    <property type="match status" value="1"/>
</dbReference>
<dbReference type="FunFam" id="3.20.20.20:FF:000002">
    <property type="entry name" value="Methionine synthase"/>
    <property type="match status" value="1"/>
</dbReference>
<comment type="similarity">
    <text evidence="5">Belongs to the vitamin-B12 dependent methionine synthase family.</text>
</comment>
<evidence type="ECO:0000256" key="18">
    <source>
        <dbReference type="ARBA" id="ARBA00025552"/>
    </source>
</evidence>
<dbReference type="Pfam" id="PF02607">
    <property type="entry name" value="B12-binding_2"/>
    <property type="match status" value="1"/>
</dbReference>
<dbReference type="SUPFAM" id="SSF47644">
    <property type="entry name" value="Methionine synthase domain"/>
    <property type="match status" value="1"/>
</dbReference>
<feature type="domain" description="B12-binding" evidence="28">
    <location>
        <begin position="757"/>
        <end position="893"/>
    </location>
</feature>
<dbReference type="FunFam" id="3.20.20.330:FF:000001">
    <property type="entry name" value="Methionine synthase"/>
    <property type="match status" value="1"/>
</dbReference>
<dbReference type="GO" id="GO:0031419">
    <property type="term" value="F:cobalamin binding"/>
    <property type="evidence" value="ECO:0007669"/>
    <property type="project" value="UniProtKB-UniRule"/>
</dbReference>
<dbReference type="NCBIfam" id="NF007024">
    <property type="entry name" value="PRK09490.1"/>
    <property type="match status" value="1"/>
</dbReference>
<dbReference type="InterPro" id="IPR004223">
    <property type="entry name" value="VitB12-dep_Met_synth_activ_dom"/>
</dbReference>
<dbReference type="InterPro" id="IPR050554">
    <property type="entry name" value="Met_Synthase/Corrinoid"/>
</dbReference>
<keyword evidence="9 21" id="KW-0028">Amino-acid biosynthesis</keyword>
<name>A0A0D7EK47_RHOPL</name>
<evidence type="ECO:0000256" key="5">
    <source>
        <dbReference type="ARBA" id="ARBA00010398"/>
    </source>
</evidence>
<dbReference type="STRING" id="1421013.GCA_000504425_00414"/>
<evidence type="ECO:0000256" key="20">
    <source>
        <dbReference type="NCBIfam" id="TIGR02082"/>
    </source>
</evidence>
<feature type="binding site" description="axial binding residue" evidence="22">
    <location>
        <position position="770"/>
    </location>
    <ligand>
        <name>methylcob(III)alamin</name>
        <dbReference type="ChEBI" id="CHEBI:28115"/>
    </ligand>
    <ligandPart>
        <name>Co</name>
        <dbReference type="ChEBI" id="CHEBI:27638"/>
    </ligandPart>
</feature>
<dbReference type="PANTHER" id="PTHR45833">
    <property type="entry name" value="METHIONINE SYNTHASE"/>
    <property type="match status" value="1"/>
</dbReference>
<feature type="domain" description="B12-binding N-terminal" evidence="29">
    <location>
        <begin position="651"/>
        <end position="745"/>
    </location>
</feature>
<accession>A0A0D7EK47</accession>
<comment type="domain">
    <text evidence="21">Modular enzyme with four functionally distinct domains. The isolated Hcy-binding domain catalyzes methyl transfer from free methylcobalamin to homocysteine. The Hcy-binding domain in association with the pterin-binding domain catalyzes the methylation of cob(I)alamin by methyltetrahydrofolate and the methylation of homocysteine. The B12-binding domain binds the cofactor. The AdoMet activation domain binds S-adenosyl-L-methionine. Under aerobic conditions cob(I)alamin can be converted to inactive cob(II)alamin. Reductive methylation by S-adenosyl-L-methionine and flavodoxin regenerates methylcobalamin.</text>
</comment>
<evidence type="ECO:0000256" key="3">
    <source>
        <dbReference type="ARBA" id="ARBA00001956"/>
    </source>
</evidence>
<feature type="domain" description="Hcy-binding" evidence="25">
    <location>
        <begin position="9"/>
        <end position="328"/>
    </location>
</feature>
<dbReference type="PROSITE" id="PS50974">
    <property type="entry name" value="ADOMET_ACTIVATION"/>
    <property type="match status" value="1"/>
</dbReference>
<dbReference type="PROSITE" id="PS50970">
    <property type="entry name" value="HCY"/>
    <property type="match status" value="1"/>
</dbReference>
<evidence type="ECO:0000259" key="28">
    <source>
        <dbReference type="PROSITE" id="PS51332"/>
    </source>
</evidence>
<protein>
    <recommendedName>
        <fullName evidence="7 20">Methionine synthase</fullName>
        <ecNumber evidence="6 20">2.1.1.13</ecNumber>
    </recommendedName>
    <alternativeName>
        <fullName evidence="19 21">5-methyltetrahydrofolate--homocysteine methyltransferase</fullName>
    </alternativeName>
</protein>
<dbReference type="SUPFAM" id="SSF52242">
    <property type="entry name" value="Cobalamin (vitamin B12)-binding domain"/>
    <property type="match status" value="1"/>
</dbReference>
<keyword evidence="14" id="KW-0677">Repeat</keyword>
<evidence type="ECO:0000259" key="27">
    <source>
        <dbReference type="PROSITE" id="PS50974"/>
    </source>
</evidence>
<sequence>MTVPTSPQRSALLALAAERILVLDGAMGTMIQQLQFDEAAFRGERYKDFHRDLRGNNDLLILTQPQAIEDIHAQYLRAGADIVATNTFSSTSIAQADYDLSSIAYEMSREGARLARNAAKRVEAEDGKKRFVAGAIGPTNRTASISPDVANPGYRAVTFDDLRTAYGEQINGLLDGGADLLLVETIFDTLNAKAALYAIAEITEERGIDMPVMISGTITDKSGRLLSGQLPEAFWNSVRHARPATIGFNCALGAEDMRGHIADIGRVADTLVCAYPNAGLPNEFGEYDESPEYMARLVGEFARDGLVNIVGGCCGTTPDHIAAIAAAAAPHQPRIVPTIEPRLRLSGLESFDLTKDIPFVNIGERTNVTGSARFRKLITAGDYNAALKVARDQVENGAQIIDVNMDEGLLDSEAAMVTFLNLVAAEPDIARVPVMVDSSKFAVIEAGLKCLQGKPVVNSISMKEGEAKFIHEAKIARRHGAAVVVMAFDEQGQADTFARKTEICKRAYDILVGQLNFPPEDIIFDPNVFAIATGLEEHNNYGVDFIEATRWIRKNLPHAHISGGVSNLSFSFRGNEPVREAMHSVFLYHAIKAGMDMGIVNAGQMIVYDDIDPELRQTCEDVILNRDPGASERLLELAEKYRGQGKQVKEQDLAWRDWPVEKRLSHALVHGITEYIEADTEAARLTVVRPLHVIEGPLMAGMNIVGDLFGDGKMFLPQVVKSARVMKQAVAYLMPFMEQEKADNLAAGIAGDGRKNAGKIVIATVKGDVHDIGKNIVAIVLQCNNFEVIDLGVMVPASKIIETAKAEKADIIGLSGLITPSLDEMSFLASEMQRQGLTVPLLIGGATTSRVHTAVKIDPNYPNGPVVHVNDASRAVGVASSLLSADKREAYAAEIRADYAKISAAHFRAQADKKRLRLSDARANATKIDWSAAQPKKPAFIGTRSFGGYSLAELADYIDWTPFFQTWELAGRYPAILDDAKVGEAARSLYADARKMLARIIDENWFTANATIGFWPANAVGDDIVIYADEQRAAPIATFHTLRQQLEKREGRANAALADFIAPVASGAPDYIGAFVVTAGIGEDVIADKFKNANDDYSSILCKALADRLAEAFAERMHQRVRHEFWGYAPDEALPIDQLILEKYQGIRPAPGYPAQPDHTEKATLFTLLDAETSAGVRLTESYAMWPGSSVSGLYFGHPDSYYFGVGKIERDQVEDYAARKGWTVTEAERWLAPVLNYIPTQDRSAQNRAVADTMPPLAPEALPSPANDVEKTLTSHPPGCNCAVHLAYRRKTVGAK</sequence>
<dbReference type="Pfam" id="PF02965">
    <property type="entry name" value="Met_synt_B12"/>
    <property type="match status" value="1"/>
</dbReference>
<dbReference type="Pfam" id="PF02310">
    <property type="entry name" value="B12-binding"/>
    <property type="match status" value="1"/>
</dbReference>
<feature type="binding site" evidence="23">
    <location>
        <position position="1148"/>
    </location>
    <ligand>
        <name>S-adenosyl-L-methionine</name>
        <dbReference type="ChEBI" id="CHEBI:59789"/>
    </ligand>
</feature>
<dbReference type="OrthoDB" id="9803687at2"/>
<feature type="binding site" evidence="23">
    <location>
        <position position="819"/>
    </location>
    <ligand>
        <name>methylcob(III)alamin</name>
        <dbReference type="ChEBI" id="CHEBI:28115"/>
    </ligand>
</feature>
<dbReference type="RefSeq" id="WP_044413171.1">
    <property type="nucleotide sequence ID" value="NZ_JXXE01000328.1"/>
</dbReference>
<evidence type="ECO:0000256" key="17">
    <source>
        <dbReference type="ARBA" id="ARBA00023285"/>
    </source>
</evidence>
<feature type="binding site" evidence="23">
    <location>
        <position position="959"/>
    </location>
    <ligand>
        <name>S-adenosyl-L-methionine</name>
        <dbReference type="ChEBI" id="CHEBI:59789"/>
    </ligand>
</feature>
<evidence type="ECO:0000259" key="25">
    <source>
        <dbReference type="PROSITE" id="PS50970"/>
    </source>
</evidence>
<evidence type="ECO:0000256" key="14">
    <source>
        <dbReference type="ARBA" id="ARBA00022737"/>
    </source>
</evidence>
<reference evidence="30 31" key="1">
    <citation type="submission" date="2014-11" db="EMBL/GenBank/DDBJ databases">
        <title>Genomics and ecophysiology of heterotrophic nitrogen fixing bacteria isolated from estuarine surface water.</title>
        <authorList>
            <person name="Bentzon-Tilia M."/>
            <person name="Severin I."/>
            <person name="Hansen L.H."/>
            <person name="Riemann L."/>
        </authorList>
    </citation>
    <scope>NUCLEOTIDE SEQUENCE [LARGE SCALE GENOMIC DNA]</scope>
    <source>
        <strain evidence="30 31">BAL398</strain>
    </source>
</reference>
<evidence type="ECO:0000256" key="23">
    <source>
        <dbReference type="PIRSR" id="PIRSR000381-2"/>
    </source>
</evidence>
<evidence type="ECO:0000256" key="9">
    <source>
        <dbReference type="ARBA" id="ARBA00022605"/>
    </source>
</evidence>
<dbReference type="NCBIfam" id="TIGR02082">
    <property type="entry name" value="metH"/>
    <property type="match status" value="1"/>
</dbReference>
<dbReference type="GO" id="GO:0008705">
    <property type="term" value="F:methionine synthase activity"/>
    <property type="evidence" value="ECO:0007669"/>
    <property type="project" value="UniProtKB-UniRule"/>
</dbReference>
<evidence type="ECO:0000256" key="22">
    <source>
        <dbReference type="PIRSR" id="PIRSR000381-1"/>
    </source>
</evidence>
<feature type="domain" description="AdoMet activation" evidence="27">
    <location>
        <begin position="909"/>
        <end position="1241"/>
    </location>
</feature>
<evidence type="ECO:0000256" key="4">
    <source>
        <dbReference type="ARBA" id="ARBA00005178"/>
    </source>
</evidence>
<dbReference type="InterPro" id="IPR003759">
    <property type="entry name" value="Cbl-bd_cap"/>
</dbReference>
<gene>
    <name evidence="30" type="ORF">OO17_16370</name>
</gene>
<keyword evidence="10 21" id="KW-0846">Cobalamin</keyword>
<feature type="domain" description="Pterin-binding" evidence="26">
    <location>
        <begin position="359"/>
        <end position="620"/>
    </location>
</feature>
<feature type="binding site" evidence="22 24">
    <location>
        <position position="313"/>
    </location>
    <ligand>
        <name>Zn(2+)</name>
        <dbReference type="ChEBI" id="CHEBI:29105"/>
    </ligand>
</feature>
<dbReference type="InterPro" id="IPR000489">
    <property type="entry name" value="Pterin-binding_dom"/>
</dbReference>
<evidence type="ECO:0000259" key="29">
    <source>
        <dbReference type="PROSITE" id="PS51337"/>
    </source>
</evidence>
<feature type="binding site" evidence="23">
    <location>
        <position position="815"/>
    </location>
    <ligand>
        <name>methylcob(III)alamin</name>
        <dbReference type="ChEBI" id="CHEBI:28115"/>
    </ligand>
</feature>
<dbReference type="Gene3D" id="1.10.288.10">
    <property type="entry name" value="Cobalamin-dependent Methionine Synthase, domain 2"/>
    <property type="match status" value="1"/>
</dbReference>
<dbReference type="InterPro" id="IPR036594">
    <property type="entry name" value="Meth_synthase_dom"/>
</dbReference>
<proteinExistence type="inferred from homology"/>
<dbReference type="InterPro" id="IPR011822">
    <property type="entry name" value="MetH"/>
</dbReference>
<evidence type="ECO:0000313" key="31">
    <source>
        <dbReference type="Proteomes" id="UP000032515"/>
    </source>
</evidence>
<dbReference type="SMART" id="SM01018">
    <property type="entry name" value="B12-binding_2"/>
    <property type="match status" value="1"/>
</dbReference>
<dbReference type="UniPathway" id="UPA00051">
    <property type="reaction ID" value="UER00081"/>
</dbReference>
<evidence type="ECO:0000256" key="11">
    <source>
        <dbReference type="ARBA" id="ARBA00022679"/>
    </source>
</evidence>
<evidence type="ECO:0000256" key="2">
    <source>
        <dbReference type="ARBA" id="ARBA00001947"/>
    </source>
</evidence>
<dbReference type="Gene3D" id="3.10.196.10">
    <property type="entry name" value="Vitamin B12-dependent methionine synthase, activation domain"/>
    <property type="match status" value="1"/>
</dbReference>
<dbReference type="Gene3D" id="3.40.50.280">
    <property type="entry name" value="Cobalamin-binding domain"/>
    <property type="match status" value="1"/>
</dbReference>
<feature type="binding site" evidence="23">
    <location>
        <begin position="1203"/>
        <end position="1204"/>
    </location>
    <ligand>
        <name>S-adenosyl-L-methionine</name>
        <dbReference type="ChEBI" id="CHEBI:59789"/>
    </ligand>
</feature>
<dbReference type="SUPFAM" id="SSF56507">
    <property type="entry name" value="Methionine synthase activation domain-like"/>
    <property type="match status" value="1"/>
</dbReference>
<dbReference type="PIRSF" id="PIRSF000381">
    <property type="entry name" value="MetH"/>
    <property type="match status" value="1"/>
</dbReference>
<feature type="binding site" evidence="23">
    <location>
        <begin position="767"/>
        <end position="771"/>
    </location>
    <ligand>
        <name>methylcob(III)alamin</name>
        <dbReference type="ChEBI" id="CHEBI:28115"/>
    </ligand>
</feature>
<evidence type="ECO:0000259" key="26">
    <source>
        <dbReference type="PROSITE" id="PS50972"/>
    </source>
</evidence>
<evidence type="ECO:0000256" key="24">
    <source>
        <dbReference type="PROSITE-ProRule" id="PRU00333"/>
    </source>
</evidence>
<dbReference type="InterPro" id="IPR036589">
    <property type="entry name" value="HCY_dom_sf"/>
</dbReference>
<keyword evidence="8 21" id="KW-0489">Methyltransferase</keyword>
<dbReference type="Gene3D" id="3.20.20.20">
    <property type="entry name" value="Dihydropteroate synthase-like"/>
    <property type="match status" value="1"/>
</dbReference>
<dbReference type="GO" id="GO:0050667">
    <property type="term" value="P:homocysteine metabolic process"/>
    <property type="evidence" value="ECO:0007669"/>
    <property type="project" value="TreeGrafter"/>
</dbReference>
<dbReference type="InterPro" id="IPR037010">
    <property type="entry name" value="VitB12-dep_Met_synth_activ_sf"/>
</dbReference>
<dbReference type="EC" id="2.1.1.13" evidence="6 20"/>
<dbReference type="Gene3D" id="3.20.20.330">
    <property type="entry name" value="Homocysteine-binding-like domain"/>
    <property type="match status" value="1"/>
</dbReference>
<dbReference type="EMBL" id="JXXE01000328">
    <property type="protein sequence ID" value="KIZ40905.1"/>
    <property type="molecule type" value="Genomic_DNA"/>
</dbReference>
<dbReference type="Pfam" id="PF02574">
    <property type="entry name" value="S-methyl_trans"/>
    <property type="match status" value="1"/>
</dbReference>
<dbReference type="PATRIC" id="fig|1076.23.peg.3501"/>
<evidence type="ECO:0000256" key="1">
    <source>
        <dbReference type="ARBA" id="ARBA00001700"/>
    </source>
</evidence>
<dbReference type="GO" id="GO:0032259">
    <property type="term" value="P:methylation"/>
    <property type="evidence" value="ECO:0007669"/>
    <property type="project" value="UniProtKB-KW"/>
</dbReference>
<evidence type="ECO:0000256" key="15">
    <source>
        <dbReference type="ARBA" id="ARBA00022833"/>
    </source>
</evidence>
<dbReference type="Proteomes" id="UP000032515">
    <property type="component" value="Unassembled WGS sequence"/>
</dbReference>
<dbReference type="PANTHER" id="PTHR45833:SF1">
    <property type="entry name" value="METHIONINE SYNTHASE"/>
    <property type="match status" value="1"/>
</dbReference>
<dbReference type="InterPro" id="IPR033706">
    <property type="entry name" value="Met_synthase_B12-bd"/>
</dbReference>
<comment type="caution">
    <text evidence="30">The sequence shown here is derived from an EMBL/GenBank/DDBJ whole genome shotgun (WGS) entry which is preliminary data.</text>
</comment>
<dbReference type="GO" id="GO:0008270">
    <property type="term" value="F:zinc ion binding"/>
    <property type="evidence" value="ECO:0007669"/>
    <property type="project" value="UniProtKB-UniRule"/>
</dbReference>
<keyword evidence="17 21" id="KW-0170">Cobalt</keyword>
<keyword evidence="16 21" id="KW-0486">Methionine biosynthesis</keyword>
<dbReference type="InterPro" id="IPR011005">
    <property type="entry name" value="Dihydropteroate_synth-like_sf"/>
</dbReference>
<dbReference type="GO" id="GO:0005829">
    <property type="term" value="C:cytosol"/>
    <property type="evidence" value="ECO:0007669"/>
    <property type="project" value="TreeGrafter"/>
</dbReference>
<keyword evidence="15 21" id="KW-0862">Zinc</keyword>
<organism evidence="30 31">
    <name type="scientific">Rhodopseudomonas palustris</name>
    <dbReference type="NCBI Taxonomy" id="1076"/>
    <lineage>
        <taxon>Bacteria</taxon>
        <taxon>Pseudomonadati</taxon>
        <taxon>Pseudomonadota</taxon>
        <taxon>Alphaproteobacteria</taxon>
        <taxon>Hyphomicrobiales</taxon>
        <taxon>Nitrobacteraceae</taxon>
        <taxon>Rhodopseudomonas</taxon>
    </lineage>
</organism>
<comment type="cofactor">
    <cofactor evidence="2 21 24">
        <name>Zn(2+)</name>
        <dbReference type="ChEBI" id="CHEBI:29105"/>
    </cofactor>
</comment>
<keyword evidence="11 21" id="KW-0808">Transferase</keyword>
<comment type="cofactor">
    <cofactor evidence="3 21 22">
        <name>methylcob(III)alamin</name>
        <dbReference type="ChEBI" id="CHEBI:28115"/>
    </cofactor>
</comment>
<feature type="binding site" evidence="22 24">
    <location>
        <position position="250"/>
    </location>
    <ligand>
        <name>Zn(2+)</name>
        <dbReference type="ChEBI" id="CHEBI:29105"/>
    </ligand>
</feature>
<evidence type="ECO:0000256" key="10">
    <source>
        <dbReference type="ARBA" id="ARBA00022628"/>
    </source>
</evidence>
<dbReference type="SUPFAM" id="SSF51717">
    <property type="entry name" value="Dihydropteroate synthetase-like"/>
    <property type="match status" value="1"/>
</dbReference>
<dbReference type="InterPro" id="IPR006158">
    <property type="entry name" value="Cobalamin-bd"/>
</dbReference>
<evidence type="ECO:0000256" key="12">
    <source>
        <dbReference type="ARBA" id="ARBA00022691"/>
    </source>
</evidence>
<dbReference type="PROSITE" id="PS51337">
    <property type="entry name" value="B12_BINDING_NTER"/>
    <property type="match status" value="1"/>
</dbReference>
<feature type="binding site" evidence="23">
    <location>
        <position position="872"/>
    </location>
    <ligand>
        <name>methylcob(III)alamin</name>
        <dbReference type="ChEBI" id="CHEBI:28115"/>
    </ligand>
</feature>
<evidence type="ECO:0000256" key="13">
    <source>
        <dbReference type="ARBA" id="ARBA00022723"/>
    </source>
</evidence>
<evidence type="ECO:0000256" key="19">
    <source>
        <dbReference type="ARBA" id="ARBA00031040"/>
    </source>
</evidence>
<comment type="catalytic activity">
    <reaction evidence="1 21">
        <text>(6S)-5-methyl-5,6,7,8-tetrahydrofolate + L-homocysteine = (6S)-5,6,7,8-tetrahydrofolate + L-methionine</text>
        <dbReference type="Rhea" id="RHEA:11172"/>
        <dbReference type="ChEBI" id="CHEBI:18608"/>
        <dbReference type="ChEBI" id="CHEBI:57453"/>
        <dbReference type="ChEBI" id="CHEBI:57844"/>
        <dbReference type="ChEBI" id="CHEBI:58199"/>
        <dbReference type="EC" id="2.1.1.13"/>
    </reaction>
</comment>
<dbReference type="GO" id="GO:0046653">
    <property type="term" value="P:tetrahydrofolate metabolic process"/>
    <property type="evidence" value="ECO:0007669"/>
    <property type="project" value="TreeGrafter"/>
</dbReference>
<dbReference type="FunFam" id="3.40.50.280:FF:000001">
    <property type="entry name" value="Methionine synthase"/>
    <property type="match status" value="1"/>
</dbReference>
<dbReference type="FunFam" id="1.10.1240.10:FF:000001">
    <property type="entry name" value="Methionine synthase"/>
    <property type="match status" value="1"/>
</dbReference>
<feature type="binding site" evidence="23">
    <location>
        <position position="695"/>
    </location>
    <ligand>
        <name>methylcob(III)alamin</name>
        <dbReference type="ChEBI" id="CHEBI:28115"/>
    </ligand>
</feature>